<evidence type="ECO:0000313" key="4">
    <source>
        <dbReference type="Proteomes" id="UP000324091"/>
    </source>
</evidence>
<proteinExistence type="predicted"/>
<reference evidence="3 4" key="1">
    <citation type="submission" date="2019-04" db="EMBL/GenBank/DDBJ databases">
        <title>Chromosome genome assembly for Takifugu flavidus.</title>
        <authorList>
            <person name="Xiao S."/>
        </authorList>
    </citation>
    <scope>NUCLEOTIDE SEQUENCE [LARGE SCALE GENOMIC DNA]</scope>
    <source>
        <strain evidence="3">HTHZ2018</strain>
        <tissue evidence="3">Muscle</tissue>
    </source>
</reference>
<name>A0A5C6MZN3_9TELE</name>
<keyword evidence="3" id="KW-0808">Transferase</keyword>
<evidence type="ECO:0000256" key="2">
    <source>
        <dbReference type="SAM" id="Phobius"/>
    </source>
</evidence>
<dbReference type="Proteomes" id="UP000324091">
    <property type="component" value="Chromosome 6"/>
</dbReference>
<sequence length="155" mass="16466">MSSVDRSRDGQEPQGDPGPRIATATLSLKAKRLQIGKRHMGCVPEQGRPGMIPAATFGPLLSYRSAGVTLSPGPGRAEPSRPADTFAALGAEEALIFVVGIGFFSLCFLMTSLGGQFSAKRLGDSPFTIRTEEFCSVRVQGENSMKMGFDEHMGA</sequence>
<keyword evidence="3" id="KW-0328">Glycosyltransferase</keyword>
<gene>
    <name evidence="3" type="ORF">D4764_06G0010710</name>
</gene>
<keyword evidence="2" id="KW-0812">Transmembrane</keyword>
<accession>A0A5C6MZN3</accession>
<feature type="transmembrane region" description="Helical" evidence="2">
    <location>
        <begin position="94"/>
        <end position="113"/>
    </location>
</feature>
<evidence type="ECO:0000256" key="1">
    <source>
        <dbReference type="SAM" id="MobiDB-lite"/>
    </source>
</evidence>
<organism evidence="3 4">
    <name type="scientific">Takifugu flavidus</name>
    <name type="common">sansaifugu</name>
    <dbReference type="NCBI Taxonomy" id="433684"/>
    <lineage>
        <taxon>Eukaryota</taxon>
        <taxon>Metazoa</taxon>
        <taxon>Chordata</taxon>
        <taxon>Craniata</taxon>
        <taxon>Vertebrata</taxon>
        <taxon>Euteleostomi</taxon>
        <taxon>Actinopterygii</taxon>
        <taxon>Neopterygii</taxon>
        <taxon>Teleostei</taxon>
        <taxon>Neoteleostei</taxon>
        <taxon>Acanthomorphata</taxon>
        <taxon>Eupercaria</taxon>
        <taxon>Tetraodontiformes</taxon>
        <taxon>Tetradontoidea</taxon>
        <taxon>Tetraodontidae</taxon>
        <taxon>Takifugu</taxon>
    </lineage>
</organism>
<dbReference type="EMBL" id="RHFK02000019">
    <property type="protein sequence ID" value="TWW59541.1"/>
    <property type="molecule type" value="Genomic_DNA"/>
</dbReference>
<evidence type="ECO:0000313" key="3">
    <source>
        <dbReference type="EMBL" id="TWW59541.1"/>
    </source>
</evidence>
<comment type="caution">
    <text evidence="3">The sequence shown here is derived from an EMBL/GenBank/DDBJ whole genome shotgun (WGS) entry which is preliminary data.</text>
</comment>
<dbReference type="GO" id="GO:0016757">
    <property type="term" value="F:glycosyltransferase activity"/>
    <property type="evidence" value="ECO:0007669"/>
    <property type="project" value="UniProtKB-KW"/>
</dbReference>
<feature type="region of interest" description="Disordered" evidence="1">
    <location>
        <begin position="1"/>
        <end position="21"/>
    </location>
</feature>
<dbReference type="AlphaFoldDB" id="A0A5C6MZN3"/>
<keyword evidence="4" id="KW-1185">Reference proteome</keyword>
<keyword evidence="2" id="KW-1133">Transmembrane helix</keyword>
<protein>
    <submittedName>
        <fullName evidence="3">Alpha-1,6-mannosylglycoprotein 6-beta-N-acetylglucosaminyltransferase B</fullName>
    </submittedName>
</protein>
<keyword evidence="2" id="KW-0472">Membrane</keyword>
<feature type="compositionally biased region" description="Basic and acidic residues" evidence="1">
    <location>
        <begin position="1"/>
        <end position="11"/>
    </location>
</feature>